<dbReference type="PROSITE" id="PS50991">
    <property type="entry name" value="PYR_CT"/>
    <property type="match status" value="1"/>
</dbReference>
<dbReference type="InterPro" id="IPR000089">
    <property type="entry name" value="Biotin_lipoyl"/>
</dbReference>
<dbReference type="Gene3D" id="3.20.20.70">
    <property type="entry name" value="Aldolase class I"/>
    <property type="match status" value="1"/>
</dbReference>
<feature type="domain" description="Pyruvate carboxyltransferase" evidence="3">
    <location>
        <begin position="19"/>
        <end position="279"/>
    </location>
</feature>
<organism evidence="4 5">
    <name type="scientific">Legionella donaldsonii</name>
    <dbReference type="NCBI Taxonomy" id="45060"/>
    <lineage>
        <taxon>Bacteria</taxon>
        <taxon>Pseudomonadati</taxon>
        <taxon>Pseudomonadota</taxon>
        <taxon>Gammaproteobacteria</taxon>
        <taxon>Legionellales</taxon>
        <taxon>Legionellaceae</taxon>
        <taxon>Legionella</taxon>
    </lineage>
</organism>
<reference evidence="4 5" key="1">
    <citation type="submission" date="2018-06" db="EMBL/GenBank/DDBJ databases">
        <authorList>
            <consortium name="Pathogen Informatics"/>
            <person name="Doyle S."/>
        </authorList>
    </citation>
    <scope>NUCLEOTIDE SEQUENCE [LARGE SCALE GENOMIC DNA]</scope>
    <source>
        <strain evidence="4 5">NCTC13292</strain>
    </source>
</reference>
<keyword evidence="5" id="KW-1185">Reference proteome</keyword>
<sequence>MVELGKWSIKQGIEQAMVTHITDVTLRDAHQCLIATRMRTEDMLPICYKMDQVGFWAMEVWGGATFDACLRFLKEDPWLRLKSLRQALPNTQLSMLLRGQNLLGYRHYADDVVQTFVRLAAKNGVDVFRVFDALNDVRNVRVAVESIKAQKKHAQGAICYTTSPVHNLESFVTIGKAFADIGCDSIAIKDMAGLLTPTATITLYQALADATQLPIHLHTHATSGLAGICHFQAVLAGCQHIDTAISSFSGGASHPATEPLVAALAGSEFDTGLDLNLLLEIADYFQDIRKKYQQFESEARDIDPRVQLYQVPGGMISNLYSQLKEQHALDKINAVHEEIPRVRKDLGYPPLVTPTSQIVGTQAVLNVLTGIRYKTITNEVKLYCQGKYGAAPGKINASLRKKAIGHTEVIEVRPADLLPKELKRLREASGEFAKNDEDVLSYAMFPEIGKQFLEQRKANTLQPEPLIISRSPAPSDRLSEFDIALHGENYHIKIAGYGTREQGQQACFLWVDGVPEEVLISLEETEETNLAPAAKRPSGPGDITVAMPGNIVSVNVTVGDKVTKGQTLLVLEAMKMETEIQAPFNGTVADVFCQKGDKVMPTQVLIYLLPNNN</sequence>
<dbReference type="SUPFAM" id="SSF51569">
    <property type="entry name" value="Aldolase"/>
    <property type="match status" value="1"/>
</dbReference>
<dbReference type="GO" id="GO:0034029">
    <property type="term" value="F:2-oxoglutarate carboxylase activity"/>
    <property type="evidence" value="ECO:0007669"/>
    <property type="project" value="UniProtKB-EC"/>
</dbReference>
<feature type="domain" description="Lipoyl-binding" evidence="2">
    <location>
        <begin position="540"/>
        <end position="609"/>
    </location>
</feature>
<dbReference type="SUPFAM" id="SSF51230">
    <property type="entry name" value="Single hybrid motif"/>
    <property type="match status" value="1"/>
</dbReference>
<dbReference type="Gene3D" id="2.40.50.100">
    <property type="match status" value="1"/>
</dbReference>
<dbReference type="PROSITE" id="PS50968">
    <property type="entry name" value="BIOTINYL_LIPOYL"/>
    <property type="match status" value="1"/>
</dbReference>
<dbReference type="PANTHER" id="PTHR43778:SF2">
    <property type="entry name" value="PYRUVATE CARBOXYLASE, MITOCHONDRIAL"/>
    <property type="match status" value="1"/>
</dbReference>
<name>A0A378J9Q8_9GAMM</name>
<dbReference type="EMBL" id="UGOA01000001">
    <property type="protein sequence ID" value="STX43888.1"/>
    <property type="molecule type" value="Genomic_DNA"/>
</dbReference>
<dbReference type="InterPro" id="IPR000891">
    <property type="entry name" value="PYR_CT"/>
</dbReference>
<dbReference type="GO" id="GO:0008948">
    <property type="term" value="F:oxaloacetate decarboxylase activity"/>
    <property type="evidence" value="ECO:0007669"/>
    <property type="project" value="InterPro"/>
</dbReference>
<accession>A0A378J9Q8</accession>
<gene>
    <name evidence="4" type="primary">cfiA</name>
    <name evidence="4" type="ORF">NCTC13292_02446</name>
</gene>
<dbReference type="InterPro" id="IPR001882">
    <property type="entry name" value="Biotin_BS"/>
</dbReference>
<evidence type="ECO:0000313" key="5">
    <source>
        <dbReference type="Proteomes" id="UP000254677"/>
    </source>
</evidence>
<dbReference type="Proteomes" id="UP000254677">
    <property type="component" value="Unassembled WGS sequence"/>
</dbReference>
<proteinExistence type="predicted"/>
<dbReference type="CDD" id="cd06850">
    <property type="entry name" value="biotinyl_domain"/>
    <property type="match status" value="1"/>
</dbReference>
<dbReference type="SUPFAM" id="SSF89000">
    <property type="entry name" value="post-HMGL domain-like"/>
    <property type="match status" value="1"/>
</dbReference>
<dbReference type="InterPro" id="IPR003379">
    <property type="entry name" value="Carboxylase_cons_dom"/>
</dbReference>
<dbReference type="PANTHER" id="PTHR43778">
    <property type="entry name" value="PYRUVATE CARBOXYLASE"/>
    <property type="match status" value="1"/>
</dbReference>
<dbReference type="InterPro" id="IPR011053">
    <property type="entry name" value="Single_hybrid_motif"/>
</dbReference>
<dbReference type="GO" id="GO:0005737">
    <property type="term" value="C:cytoplasm"/>
    <property type="evidence" value="ECO:0007669"/>
    <property type="project" value="TreeGrafter"/>
</dbReference>
<evidence type="ECO:0000259" key="2">
    <source>
        <dbReference type="PROSITE" id="PS50968"/>
    </source>
</evidence>
<dbReference type="InterPro" id="IPR055268">
    <property type="entry name" value="PCB-like"/>
</dbReference>
<dbReference type="InterPro" id="IPR013785">
    <property type="entry name" value="Aldolase_TIM"/>
</dbReference>
<dbReference type="NCBIfam" id="TIGR01108">
    <property type="entry name" value="oadA"/>
    <property type="match status" value="1"/>
</dbReference>
<dbReference type="NCBIfam" id="NF006761">
    <property type="entry name" value="PRK09282.1"/>
    <property type="match status" value="1"/>
</dbReference>
<keyword evidence="4" id="KW-0436">Ligase</keyword>
<dbReference type="EC" id="6.4.1.7" evidence="4"/>
<keyword evidence="1" id="KW-0092">Biotin</keyword>
<protein>
    <submittedName>
        <fullName evidence="4">Oxaloacetate decarboxylase subunit alpha</fullName>
        <ecNumber evidence="4">6.4.1.7</ecNumber>
    </submittedName>
</protein>
<dbReference type="Pfam" id="PF00682">
    <property type="entry name" value="HMGL-like"/>
    <property type="match status" value="1"/>
</dbReference>
<evidence type="ECO:0000259" key="3">
    <source>
        <dbReference type="PROSITE" id="PS50991"/>
    </source>
</evidence>
<dbReference type="PROSITE" id="PS00188">
    <property type="entry name" value="BIOTIN"/>
    <property type="match status" value="1"/>
</dbReference>
<dbReference type="Pfam" id="PF00364">
    <property type="entry name" value="Biotin_lipoyl"/>
    <property type="match status" value="1"/>
</dbReference>
<dbReference type="Pfam" id="PF02436">
    <property type="entry name" value="PYC_OADA"/>
    <property type="match status" value="1"/>
</dbReference>
<dbReference type="CDD" id="cd07937">
    <property type="entry name" value="DRE_TIM_PC_TC_5S"/>
    <property type="match status" value="1"/>
</dbReference>
<evidence type="ECO:0000313" key="4">
    <source>
        <dbReference type="EMBL" id="STX43888.1"/>
    </source>
</evidence>
<evidence type="ECO:0000256" key="1">
    <source>
        <dbReference type="ARBA" id="ARBA00023267"/>
    </source>
</evidence>
<dbReference type="FunFam" id="2.40.50.100:FF:000003">
    <property type="entry name" value="Acetyl-CoA carboxylase biotin carboxyl carrier protein"/>
    <property type="match status" value="1"/>
</dbReference>
<dbReference type="GO" id="GO:0004736">
    <property type="term" value="F:pyruvate carboxylase activity"/>
    <property type="evidence" value="ECO:0007669"/>
    <property type="project" value="UniProtKB-ARBA"/>
</dbReference>
<dbReference type="GO" id="GO:0006094">
    <property type="term" value="P:gluconeogenesis"/>
    <property type="evidence" value="ECO:0007669"/>
    <property type="project" value="TreeGrafter"/>
</dbReference>
<dbReference type="AlphaFoldDB" id="A0A378J9Q8"/>
<dbReference type="GO" id="GO:0006814">
    <property type="term" value="P:sodium ion transport"/>
    <property type="evidence" value="ECO:0007669"/>
    <property type="project" value="InterPro"/>
</dbReference>
<dbReference type="InterPro" id="IPR005776">
    <property type="entry name" value="OadA"/>
</dbReference>